<keyword evidence="2" id="KW-0472">Membrane</keyword>
<comment type="caution">
    <text evidence="3">The sequence shown here is derived from an EMBL/GenBank/DDBJ whole genome shotgun (WGS) entry which is preliminary data.</text>
</comment>
<accession>A0A9D2EHL0</accession>
<feature type="region of interest" description="Disordered" evidence="1">
    <location>
        <begin position="298"/>
        <end position="321"/>
    </location>
</feature>
<feature type="transmembrane region" description="Helical" evidence="2">
    <location>
        <begin position="178"/>
        <end position="203"/>
    </location>
</feature>
<proteinExistence type="predicted"/>
<dbReference type="Proteomes" id="UP000824037">
    <property type="component" value="Unassembled WGS sequence"/>
</dbReference>
<feature type="transmembrane region" description="Helical" evidence="2">
    <location>
        <begin position="215"/>
        <end position="237"/>
    </location>
</feature>
<evidence type="ECO:0000313" key="4">
    <source>
        <dbReference type="Proteomes" id="UP000824037"/>
    </source>
</evidence>
<feature type="transmembrane region" description="Helical" evidence="2">
    <location>
        <begin position="87"/>
        <end position="110"/>
    </location>
</feature>
<reference evidence="3" key="2">
    <citation type="submission" date="2021-04" db="EMBL/GenBank/DDBJ databases">
        <authorList>
            <person name="Gilroy R."/>
        </authorList>
    </citation>
    <scope>NUCLEOTIDE SEQUENCE</scope>
    <source>
        <strain evidence="3">ChiGjej4B4-7305</strain>
    </source>
</reference>
<keyword evidence="2" id="KW-1133">Transmembrane helix</keyword>
<dbReference type="EMBL" id="DXBY01000305">
    <property type="protein sequence ID" value="HIZ37617.1"/>
    <property type="molecule type" value="Genomic_DNA"/>
</dbReference>
<evidence type="ECO:0000256" key="2">
    <source>
        <dbReference type="SAM" id="Phobius"/>
    </source>
</evidence>
<evidence type="ECO:0000313" key="3">
    <source>
        <dbReference type="EMBL" id="HIZ37617.1"/>
    </source>
</evidence>
<organism evidence="3 4">
    <name type="scientific">Candidatus Ruania gallistercoris</name>
    <dbReference type="NCBI Taxonomy" id="2838746"/>
    <lineage>
        <taxon>Bacteria</taxon>
        <taxon>Bacillati</taxon>
        <taxon>Actinomycetota</taxon>
        <taxon>Actinomycetes</taxon>
        <taxon>Micrococcales</taxon>
        <taxon>Ruaniaceae</taxon>
        <taxon>Ruania</taxon>
    </lineage>
</organism>
<evidence type="ECO:0000256" key="1">
    <source>
        <dbReference type="SAM" id="MobiDB-lite"/>
    </source>
</evidence>
<feature type="transmembrane region" description="Helical" evidence="2">
    <location>
        <begin position="7"/>
        <end position="24"/>
    </location>
</feature>
<name>A0A9D2EHL0_9MICO</name>
<protein>
    <submittedName>
        <fullName evidence="3">Uncharacterized protein</fullName>
    </submittedName>
</protein>
<dbReference type="AlphaFoldDB" id="A0A9D2EHL0"/>
<feature type="transmembrane region" description="Helical" evidence="2">
    <location>
        <begin position="264"/>
        <end position="287"/>
    </location>
</feature>
<keyword evidence="2" id="KW-0812">Transmembrane</keyword>
<feature type="transmembrane region" description="Helical" evidence="2">
    <location>
        <begin position="153"/>
        <end position="172"/>
    </location>
</feature>
<reference evidence="3" key="1">
    <citation type="journal article" date="2021" name="PeerJ">
        <title>Extensive microbial diversity within the chicken gut microbiome revealed by metagenomics and culture.</title>
        <authorList>
            <person name="Gilroy R."/>
            <person name="Ravi A."/>
            <person name="Getino M."/>
            <person name="Pursley I."/>
            <person name="Horton D.L."/>
            <person name="Alikhan N.F."/>
            <person name="Baker D."/>
            <person name="Gharbi K."/>
            <person name="Hall N."/>
            <person name="Watson M."/>
            <person name="Adriaenssens E.M."/>
            <person name="Foster-Nyarko E."/>
            <person name="Jarju S."/>
            <person name="Secka A."/>
            <person name="Antonio M."/>
            <person name="Oren A."/>
            <person name="Chaudhuri R.R."/>
            <person name="La Ragione R."/>
            <person name="Hildebrand F."/>
            <person name="Pallen M.J."/>
        </authorList>
    </citation>
    <scope>NUCLEOTIDE SEQUENCE</scope>
    <source>
        <strain evidence="3">ChiGjej4B4-7305</strain>
    </source>
</reference>
<sequence length="321" mass="33423">MLLPPWAYPLVGIGAVLIGLLPWIRAGLRLPLQNLWGTDTLPEAMPVALLPLNQYYLHIILGLLVTAGLIGGVIARAAPPAHRALSGGLTAAGTFLAMAFAVVQSALVLADGLRDNDERSGTYLVLIVAWAVLSALGGLLVLVLVARAPRAGATVAVALAAPGVGSWAQALLAPSVALASPAVVTVVGYLHWLPAVLVGLALAWCGARTSGRIGAWVMSLVLLWVLPAVQTVIGYVAGFRRSSSLWESLGSGLDLLGLVLAPDIAGPPVLLALALGVLGSVTIWALLRVRARRLDHQLREHVEHPPTTTQPPDTDTARDQT</sequence>
<feature type="transmembrane region" description="Helical" evidence="2">
    <location>
        <begin position="55"/>
        <end position="75"/>
    </location>
</feature>
<gene>
    <name evidence="3" type="ORF">H9815_17710</name>
</gene>
<feature type="compositionally biased region" description="Low complexity" evidence="1">
    <location>
        <begin position="305"/>
        <end position="314"/>
    </location>
</feature>
<feature type="transmembrane region" description="Helical" evidence="2">
    <location>
        <begin position="122"/>
        <end position="146"/>
    </location>
</feature>